<evidence type="ECO:0000313" key="2">
    <source>
        <dbReference type="Proteomes" id="UP000792457"/>
    </source>
</evidence>
<accession>A0A8K0K7A5</accession>
<comment type="caution">
    <text evidence="1">The sequence shown here is derived from an EMBL/GenBank/DDBJ whole genome shotgun (WGS) entry which is preliminary data.</text>
</comment>
<evidence type="ECO:0000313" key="1">
    <source>
        <dbReference type="EMBL" id="KAG8229764.1"/>
    </source>
</evidence>
<protein>
    <submittedName>
        <fullName evidence="1">Uncharacterized protein</fullName>
    </submittedName>
</protein>
<organism evidence="1 2">
    <name type="scientific">Ladona fulva</name>
    <name type="common">Scarce chaser dragonfly</name>
    <name type="synonym">Libellula fulva</name>
    <dbReference type="NCBI Taxonomy" id="123851"/>
    <lineage>
        <taxon>Eukaryota</taxon>
        <taxon>Metazoa</taxon>
        <taxon>Ecdysozoa</taxon>
        <taxon>Arthropoda</taxon>
        <taxon>Hexapoda</taxon>
        <taxon>Insecta</taxon>
        <taxon>Pterygota</taxon>
        <taxon>Palaeoptera</taxon>
        <taxon>Odonata</taxon>
        <taxon>Epiprocta</taxon>
        <taxon>Anisoptera</taxon>
        <taxon>Libelluloidea</taxon>
        <taxon>Libellulidae</taxon>
        <taxon>Ladona</taxon>
    </lineage>
</organism>
<keyword evidence="2" id="KW-1185">Reference proteome</keyword>
<gene>
    <name evidence="1" type="ORF">J437_LFUL005845</name>
</gene>
<reference evidence="1" key="2">
    <citation type="submission" date="2017-10" db="EMBL/GenBank/DDBJ databases">
        <title>Ladona fulva Genome sequencing and assembly.</title>
        <authorList>
            <person name="Murali S."/>
            <person name="Richards S."/>
            <person name="Bandaranaike D."/>
            <person name="Bellair M."/>
            <person name="Blankenburg K."/>
            <person name="Chao H."/>
            <person name="Dinh H."/>
            <person name="Doddapaneni H."/>
            <person name="Dugan-Rocha S."/>
            <person name="Elkadiri S."/>
            <person name="Gnanaolivu R."/>
            <person name="Hernandez B."/>
            <person name="Skinner E."/>
            <person name="Javaid M."/>
            <person name="Lee S."/>
            <person name="Li M."/>
            <person name="Ming W."/>
            <person name="Munidasa M."/>
            <person name="Muniz J."/>
            <person name="Nguyen L."/>
            <person name="Hughes D."/>
            <person name="Osuji N."/>
            <person name="Pu L.-L."/>
            <person name="Puazo M."/>
            <person name="Qu C."/>
            <person name="Quiroz J."/>
            <person name="Raj R."/>
            <person name="Weissenberger G."/>
            <person name="Xin Y."/>
            <person name="Zou X."/>
            <person name="Han Y."/>
            <person name="Worley K."/>
            <person name="Muzny D."/>
            <person name="Gibbs R."/>
        </authorList>
    </citation>
    <scope>NUCLEOTIDE SEQUENCE</scope>
    <source>
        <strain evidence="1">Sampled in the wild</strain>
    </source>
</reference>
<reference evidence="1" key="1">
    <citation type="submission" date="2013-04" db="EMBL/GenBank/DDBJ databases">
        <authorList>
            <person name="Qu J."/>
            <person name="Murali S.C."/>
            <person name="Bandaranaike D."/>
            <person name="Bellair M."/>
            <person name="Blankenburg K."/>
            <person name="Chao H."/>
            <person name="Dinh H."/>
            <person name="Doddapaneni H."/>
            <person name="Downs B."/>
            <person name="Dugan-Rocha S."/>
            <person name="Elkadiri S."/>
            <person name="Gnanaolivu R.D."/>
            <person name="Hernandez B."/>
            <person name="Javaid M."/>
            <person name="Jayaseelan J.C."/>
            <person name="Lee S."/>
            <person name="Li M."/>
            <person name="Ming W."/>
            <person name="Munidasa M."/>
            <person name="Muniz J."/>
            <person name="Nguyen L."/>
            <person name="Ongeri F."/>
            <person name="Osuji N."/>
            <person name="Pu L.-L."/>
            <person name="Puazo M."/>
            <person name="Qu C."/>
            <person name="Quiroz J."/>
            <person name="Raj R."/>
            <person name="Weissenberger G."/>
            <person name="Xin Y."/>
            <person name="Zou X."/>
            <person name="Han Y."/>
            <person name="Richards S."/>
            <person name="Worley K."/>
            <person name="Muzny D."/>
            <person name="Gibbs R."/>
        </authorList>
    </citation>
    <scope>NUCLEOTIDE SEQUENCE</scope>
    <source>
        <strain evidence="1">Sampled in the wild</strain>
    </source>
</reference>
<sequence length="101" mass="11984">MTHCVGLRSKLYWYKVKGEKEKKKAKGITKTVINKALHFKYRKMNVMRSMRHQLYTIEMNKVALDASDDKRYICEDGLNTLAWGHHQIPRKRTQDEAFPET</sequence>
<dbReference type="OrthoDB" id="6630801at2759"/>
<dbReference type="Proteomes" id="UP000792457">
    <property type="component" value="Unassembled WGS sequence"/>
</dbReference>
<name>A0A8K0K7A5_LADFU</name>
<dbReference type="AlphaFoldDB" id="A0A8K0K7A5"/>
<dbReference type="EMBL" id="KZ308446">
    <property type="protein sequence ID" value="KAG8229764.1"/>
    <property type="molecule type" value="Genomic_DNA"/>
</dbReference>
<proteinExistence type="predicted"/>